<dbReference type="AlphaFoldDB" id="A0A061GPX0"/>
<evidence type="ECO:0000313" key="1">
    <source>
        <dbReference type="EMBL" id="EOY31162.1"/>
    </source>
</evidence>
<keyword evidence="2" id="KW-1185">Reference proteome</keyword>
<organism evidence="1 2">
    <name type="scientific">Theobroma cacao</name>
    <name type="common">Cacao</name>
    <name type="synonym">Cocoa</name>
    <dbReference type="NCBI Taxonomy" id="3641"/>
    <lineage>
        <taxon>Eukaryota</taxon>
        <taxon>Viridiplantae</taxon>
        <taxon>Streptophyta</taxon>
        <taxon>Embryophyta</taxon>
        <taxon>Tracheophyta</taxon>
        <taxon>Spermatophyta</taxon>
        <taxon>Magnoliopsida</taxon>
        <taxon>eudicotyledons</taxon>
        <taxon>Gunneridae</taxon>
        <taxon>Pentapetalae</taxon>
        <taxon>rosids</taxon>
        <taxon>malvids</taxon>
        <taxon>Malvales</taxon>
        <taxon>Malvaceae</taxon>
        <taxon>Byttnerioideae</taxon>
        <taxon>Theobroma</taxon>
    </lineage>
</organism>
<gene>
    <name evidence="1" type="ORF">TCM_038147</name>
</gene>
<proteinExistence type="predicted"/>
<accession>A0A061GPX0</accession>
<name>A0A061GPX0_THECC</name>
<dbReference type="HOGENOM" id="CLU_2459235_0_0_1"/>
<dbReference type="EMBL" id="CM001887">
    <property type="protein sequence ID" value="EOY31162.1"/>
    <property type="molecule type" value="Genomic_DNA"/>
</dbReference>
<reference evidence="1 2" key="1">
    <citation type="journal article" date="2013" name="Genome Biol.">
        <title>The genome sequence of the most widely cultivated cacao type and its use to identify candidate genes regulating pod color.</title>
        <authorList>
            <person name="Motamayor J.C."/>
            <person name="Mockaitis K."/>
            <person name="Schmutz J."/>
            <person name="Haiminen N."/>
            <person name="Iii D.L."/>
            <person name="Cornejo O."/>
            <person name="Findley S.D."/>
            <person name="Zheng P."/>
            <person name="Utro F."/>
            <person name="Royaert S."/>
            <person name="Saski C."/>
            <person name="Jenkins J."/>
            <person name="Podicheti R."/>
            <person name="Zhao M."/>
            <person name="Scheffler B.E."/>
            <person name="Stack J.C."/>
            <person name="Feltus F.A."/>
            <person name="Mustiga G.M."/>
            <person name="Amores F."/>
            <person name="Phillips W."/>
            <person name="Marelli J.P."/>
            <person name="May G.D."/>
            <person name="Shapiro H."/>
            <person name="Ma J."/>
            <person name="Bustamante C.D."/>
            <person name="Schnell R.J."/>
            <person name="Main D."/>
            <person name="Gilbert D."/>
            <person name="Parida L."/>
            <person name="Kuhn D.N."/>
        </authorList>
    </citation>
    <scope>NUCLEOTIDE SEQUENCE [LARGE SCALE GENOMIC DNA]</scope>
    <source>
        <strain evidence="2">cv. Matina 1-6</strain>
    </source>
</reference>
<dbReference type="Gramene" id="EOY31162">
    <property type="protein sequence ID" value="EOY31162"/>
    <property type="gene ID" value="TCM_038147"/>
</dbReference>
<sequence length="89" mass="9834">MIKDADSMGPEVAAGRWMMGGVLKIGKYSFADQTRMGWEREVLSLSFETRRKVLHGDDEWAGFICGVQSDSAAISGLIVIRLPCEKLLT</sequence>
<protein>
    <submittedName>
        <fullName evidence="1">Uncharacterized protein</fullName>
    </submittedName>
</protein>
<dbReference type="Proteomes" id="UP000026915">
    <property type="component" value="Chromosome 9"/>
</dbReference>
<evidence type="ECO:0000313" key="2">
    <source>
        <dbReference type="Proteomes" id="UP000026915"/>
    </source>
</evidence>
<dbReference type="InParanoid" id="A0A061GPX0"/>